<evidence type="ECO:0000256" key="2">
    <source>
        <dbReference type="ARBA" id="ARBA00023242"/>
    </source>
</evidence>
<accession>A0A9C6WZB5</accession>
<keyword evidence="2" id="KW-0539">Nucleus</keyword>
<evidence type="ECO:0000313" key="5">
    <source>
        <dbReference type="Proteomes" id="UP000504606"/>
    </source>
</evidence>
<feature type="compositionally biased region" description="Low complexity" evidence="3">
    <location>
        <begin position="219"/>
        <end position="274"/>
    </location>
</feature>
<reference evidence="6" key="1">
    <citation type="submission" date="2025-08" db="UniProtKB">
        <authorList>
            <consortium name="RefSeq"/>
        </authorList>
    </citation>
    <scope>IDENTIFICATION</scope>
    <source>
        <tissue evidence="6">Whole organism</tissue>
    </source>
</reference>
<feature type="region of interest" description="Disordered" evidence="3">
    <location>
        <begin position="1"/>
        <end position="83"/>
    </location>
</feature>
<evidence type="ECO:0000259" key="4">
    <source>
        <dbReference type="PROSITE" id="PS50053"/>
    </source>
</evidence>
<feature type="compositionally biased region" description="Low complexity" evidence="3">
    <location>
        <begin position="326"/>
        <end position="340"/>
    </location>
</feature>
<dbReference type="GO" id="GO:0005634">
    <property type="term" value="C:nucleus"/>
    <property type="evidence" value="ECO:0007669"/>
    <property type="project" value="UniProtKB-SubCell"/>
</dbReference>
<dbReference type="KEGG" id="foc:113208854"/>
<feature type="region of interest" description="Disordered" evidence="3">
    <location>
        <begin position="466"/>
        <end position="522"/>
    </location>
</feature>
<dbReference type="PANTHER" id="PTHR23010">
    <property type="entry name" value="MIDNOLIN"/>
    <property type="match status" value="1"/>
</dbReference>
<evidence type="ECO:0000256" key="1">
    <source>
        <dbReference type="ARBA" id="ARBA00004123"/>
    </source>
</evidence>
<dbReference type="InterPro" id="IPR000626">
    <property type="entry name" value="Ubiquitin-like_dom"/>
</dbReference>
<feature type="compositionally biased region" description="Basic and acidic residues" evidence="3">
    <location>
        <begin position="688"/>
        <end position="701"/>
    </location>
</feature>
<dbReference type="PANTHER" id="PTHR23010:SF1">
    <property type="entry name" value="MIDNOLIN"/>
    <property type="match status" value="1"/>
</dbReference>
<feature type="compositionally biased region" description="Polar residues" evidence="3">
    <location>
        <begin position="715"/>
        <end position="733"/>
    </location>
</feature>
<feature type="region of interest" description="Disordered" evidence="3">
    <location>
        <begin position="406"/>
        <end position="448"/>
    </location>
</feature>
<dbReference type="InterPro" id="IPR039336">
    <property type="entry name" value="Midnolin"/>
</dbReference>
<protein>
    <submittedName>
        <fullName evidence="6">Midnolin</fullName>
    </submittedName>
</protein>
<feature type="compositionally biased region" description="Low complexity" evidence="3">
    <location>
        <begin position="421"/>
        <end position="445"/>
    </location>
</feature>
<dbReference type="AlphaFoldDB" id="A0A9C6WZB5"/>
<keyword evidence="5" id="KW-1185">Reference proteome</keyword>
<dbReference type="InterPro" id="IPR029071">
    <property type="entry name" value="Ubiquitin-like_domsf"/>
</dbReference>
<feature type="region of interest" description="Disordered" evidence="3">
    <location>
        <begin position="647"/>
        <end position="756"/>
    </location>
</feature>
<dbReference type="OrthoDB" id="1916003at2759"/>
<organism evidence="5 6">
    <name type="scientific">Frankliniella occidentalis</name>
    <name type="common">Western flower thrips</name>
    <name type="synonym">Euthrips occidentalis</name>
    <dbReference type="NCBI Taxonomy" id="133901"/>
    <lineage>
        <taxon>Eukaryota</taxon>
        <taxon>Metazoa</taxon>
        <taxon>Ecdysozoa</taxon>
        <taxon>Arthropoda</taxon>
        <taxon>Hexapoda</taxon>
        <taxon>Insecta</taxon>
        <taxon>Pterygota</taxon>
        <taxon>Neoptera</taxon>
        <taxon>Paraneoptera</taxon>
        <taxon>Thysanoptera</taxon>
        <taxon>Terebrantia</taxon>
        <taxon>Thripoidea</taxon>
        <taxon>Thripidae</taxon>
        <taxon>Frankliniella</taxon>
    </lineage>
</organism>
<dbReference type="Proteomes" id="UP000504606">
    <property type="component" value="Unplaced"/>
</dbReference>
<feature type="compositionally biased region" description="Gly residues" evidence="3">
    <location>
        <begin position="47"/>
        <end position="57"/>
    </location>
</feature>
<dbReference type="Pfam" id="PF00240">
    <property type="entry name" value="ubiquitin"/>
    <property type="match status" value="1"/>
</dbReference>
<dbReference type="GeneID" id="113208854"/>
<feature type="compositionally biased region" description="Pro residues" evidence="3">
    <location>
        <begin position="314"/>
        <end position="325"/>
    </location>
</feature>
<feature type="domain" description="Ubiquitin-like" evidence="4">
    <location>
        <begin position="92"/>
        <end position="166"/>
    </location>
</feature>
<feature type="region of interest" description="Disordered" evidence="3">
    <location>
        <begin position="219"/>
        <end position="359"/>
    </location>
</feature>
<evidence type="ECO:0000256" key="3">
    <source>
        <dbReference type="SAM" id="MobiDB-lite"/>
    </source>
</evidence>
<sequence>MDGNSAGGMAGGPGPGGAGAGAGASAPSPSSEPGPGSSHGPSPGTAHGPGSGTGAAAGAGTNATAAATSPSSASSSPSSGCGCHSHPAINAITVTVAMTTGGQFTLQVDQLESVDTLKKMASKKLRVPKERICLLYRERQLSGGTLLDHQIVNGSRLTLLPNVETGLLAQRPEQSVMQALESLNDGQVNDFLSGKAPLNLTMRFGDHMMLIQLQLSTVSPQASRSRAASSSASSTSTSSRAVSVSSTAAPSSTSTTTSASTGSSSTSPTASVRSMSTARVRRASAVIPGLVPKSSSSPSSPSRSVTGDAASPSMGPPATPSPASPTRPSAAAPTSSSAPSSPTPGSPCSASSPTPEPLVALPSANACEALLSQLMDSATQAVKASASALSGNSVSDTARTNLFRAIDPSYRTSDEVKSDKSGSSPPSSCPSSSSSCPASPKQSSPVTRKVLIRPATFLAESTSTNASTCTSACSTPVHTSRSTSPMPSASASPPPSANSSNTKGVQTCPEESSGTSASGTSTSTCTCEASRCPMAYRQETRVHTRALAEASRNLMQTLKQLSSEVLTNREEEDTAAARRRQGAIIESMHNHGKGVYSGTFSGTLNPALQDRFGRPKRDISTVIHILNDLLCATPQYRRSYQGLPQSNFVLEPNSSSTSSTTPSSGETTDTQSAPPQSSDDAENQATRGKVERLRLVMEERRERRRARREARHSPYGSSQPQHWTAKSETQPAGKSSEAMDTDQPLCDISPPEPVVA</sequence>
<feature type="compositionally biased region" description="Low complexity" evidence="3">
    <location>
        <begin position="294"/>
        <end position="313"/>
    </location>
</feature>
<comment type="subcellular location">
    <subcellularLocation>
        <location evidence="1">Nucleus</location>
    </subcellularLocation>
</comment>
<dbReference type="Gene3D" id="3.10.20.90">
    <property type="entry name" value="Phosphatidylinositol 3-kinase Catalytic Subunit, Chain A, domain 1"/>
    <property type="match status" value="1"/>
</dbReference>
<dbReference type="SUPFAM" id="SSF54236">
    <property type="entry name" value="Ubiquitin-like"/>
    <property type="match status" value="1"/>
</dbReference>
<gene>
    <name evidence="6" type="primary">LOC113208854</name>
</gene>
<evidence type="ECO:0000313" key="6">
    <source>
        <dbReference type="RefSeq" id="XP_052122778.1"/>
    </source>
</evidence>
<name>A0A9C6WZB5_FRAOC</name>
<feature type="compositionally biased region" description="Polar residues" evidence="3">
    <location>
        <begin position="671"/>
        <end position="686"/>
    </location>
</feature>
<feature type="compositionally biased region" description="Low complexity" evidence="3">
    <location>
        <begin position="23"/>
        <end position="46"/>
    </location>
</feature>
<proteinExistence type="predicted"/>
<feature type="compositionally biased region" description="Low complexity" evidence="3">
    <location>
        <begin position="466"/>
        <end position="502"/>
    </location>
</feature>
<dbReference type="CDD" id="cd01804">
    <property type="entry name" value="Ubl_midnolin"/>
    <property type="match status" value="1"/>
</dbReference>
<feature type="compositionally biased region" description="Low complexity" evidence="3">
    <location>
        <begin position="654"/>
        <end position="670"/>
    </location>
</feature>
<feature type="compositionally biased region" description="Gly residues" evidence="3">
    <location>
        <begin position="1"/>
        <end position="22"/>
    </location>
</feature>
<feature type="compositionally biased region" description="Low complexity" evidence="3">
    <location>
        <begin position="511"/>
        <end position="522"/>
    </location>
</feature>
<dbReference type="RefSeq" id="XP_052122778.1">
    <property type="nucleotide sequence ID" value="XM_052266818.1"/>
</dbReference>
<feature type="compositionally biased region" description="Low complexity" evidence="3">
    <location>
        <begin position="58"/>
        <end position="80"/>
    </location>
</feature>
<dbReference type="PROSITE" id="PS50053">
    <property type="entry name" value="UBIQUITIN_2"/>
    <property type="match status" value="1"/>
</dbReference>